<dbReference type="EMBL" id="CP011267">
    <property type="protein sequence ID" value="AKG91015.1"/>
    <property type="molecule type" value="Genomic_DNA"/>
</dbReference>
<evidence type="ECO:0000313" key="2">
    <source>
        <dbReference type="EMBL" id="AKG91015.1"/>
    </source>
</evidence>
<sequence>MKGLIVRQPFADMIVSGEKKWEVRTRRTGVRGEILILSEGHALGTVELSDVLGPFTPEELAEYRDLHKADYEFLKEYSRGRELYAWVLKNPRRFAKKVRVDIPRGAQVWVNVELPEMLEDERD</sequence>
<dbReference type="Proteomes" id="UP000034723">
    <property type="component" value="Chromosome"/>
</dbReference>
<proteinExistence type="predicted"/>
<dbReference type="SUPFAM" id="SSF88697">
    <property type="entry name" value="PUA domain-like"/>
    <property type="match status" value="1"/>
</dbReference>
<organism evidence="2 3">
    <name type="scientific">Geoglobus ahangari</name>
    <dbReference type="NCBI Taxonomy" id="113653"/>
    <lineage>
        <taxon>Archaea</taxon>
        <taxon>Methanobacteriati</taxon>
        <taxon>Methanobacteriota</taxon>
        <taxon>Archaeoglobi</taxon>
        <taxon>Archaeoglobales</taxon>
        <taxon>Archaeoglobaceae</taxon>
        <taxon>Geoglobus</taxon>
    </lineage>
</organism>
<dbReference type="KEGG" id="gah:GAH_01701"/>
<dbReference type="Gene3D" id="2.30.130.30">
    <property type="entry name" value="Hypothetical protein"/>
    <property type="match status" value="1"/>
</dbReference>
<dbReference type="InterPro" id="IPR015947">
    <property type="entry name" value="PUA-like_sf"/>
</dbReference>
<accession>A0A0F7IDP1</accession>
<gene>
    <name evidence="2" type="ORF">GAH_01701</name>
</gene>
<dbReference type="Pfam" id="PF04266">
    <property type="entry name" value="ASCH"/>
    <property type="match status" value="1"/>
</dbReference>
<dbReference type="RefSeq" id="WP_048096086.1">
    <property type="nucleotide sequence ID" value="NZ_CP011267.1"/>
</dbReference>
<feature type="domain" description="ASCH" evidence="1">
    <location>
        <begin position="4"/>
        <end position="92"/>
    </location>
</feature>
<dbReference type="GeneID" id="24804270"/>
<dbReference type="SMART" id="SM01022">
    <property type="entry name" value="ASCH"/>
    <property type="match status" value="1"/>
</dbReference>
<keyword evidence="3" id="KW-1185">Reference proteome</keyword>
<dbReference type="HOGENOM" id="CLU_154670_0_0_2"/>
<dbReference type="OrthoDB" id="139268at2157"/>
<name>A0A0F7IDP1_9EURY</name>
<dbReference type="InParanoid" id="A0A0F7IDP1"/>
<dbReference type="InterPro" id="IPR007374">
    <property type="entry name" value="ASCH_domain"/>
</dbReference>
<dbReference type="AlphaFoldDB" id="A0A0F7IDP1"/>
<evidence type="ECO:0000313" key="3">
    <source>
        <dbReference type="Proteomes" id="UP000034723"/>
    </source>
</evidence>
<reference evidence="2 3" key="1">
    <citation type="submission" date="2015-04" db="EMBL/GenBank/DDBJ databases">
        <title>The complete genome sequence of the hyperthermophilic, obligate iron-reducing archaeon Geoglobus ahangari strain 234T.</title>
        <authorList>
            <person name="Manzella M.P."/>
            <person name="Holmes D.E."/>
            <person name="Rocheleau J.M."/>
            <person name="Chung A."/>
            <person name="Reguera G."/>
            <person name="Kashefi K."/>
        </authorList>
    </citation>
    <scope>NUCLEOTIDE SEQUENCE [LARGE SCALE GENOMIC DNA]</scope>
    <source>
        <strain evidence="2 3">234</strain>
    </source>
</reference>
<evidence type="ECO:0000259" key="1">
    <source>
        <dbReference type="SMART" id="SM01022"/>
    </source>
</evidence>
<protein>
    <submittedName>
        <fullName evidence="2">ASCH domain</fullName>
    </submittedName>
</protein>